<accession>A0ABS7CA59</accession>
<gene>
    <name evidence="2" type="ORF">K0U00_27675</name>
</gene>
<protein>
    <recommendedName>
        <fullName evidence="4">Amino acid transporter</fullName>
    </recommendedName>
</protein>
<keyword evidence="1" id="KW-0472">Membrane</keyword>
<reference evidence="2 3" key="1">
    <citation type="submission" date="2021-07" db="EMBL/GenBank/DDBJ databases">
        <title>Paenibacillus radiodurans sp. nov., isolated from the southeastern edge of Tengger Desert.</title>
        <authorList>
            <person name="Zhang G."/>
        </authorList>
    </citation>
    <scope>NUCLEOTIDE SEQUENCE [LARGE SCALE GENOMIC DNA]</scope>
    <source>
        <strain evidence="2 3">CCM 7311</strain>
    </source>
</reference>
<keyword evidence="1" id="KW-0812">Transmembrane</keyword>
<dbReference type="EMBL" id="JAHZIK010000976">
    <property type="protein sequence ID" value="MBW7457825.1"/>
    <property type="molecule type" value="Genomic_DNA"/>
</dbReference>
<name>A0ABS7CA59_9BACL</name>
<evidence type="ECO:0000313" key="3">
    <source>
        <dbReference type="Proteomes" id="UP001519887"/>
    </source>
</evidence>
<evidence type="ECO:0008006" key="4">
    <source>
        <dbReference type="Google" id="ProtNLM"/>
    </source>
</evidence>
<organism evidence="2 3">
    <name type="scientific">Paenibacillus sepulcri</name>
    <dbReference type="NCBI Taxonomy" id="359917"/>
    <lineage>
        <taxon>Bacteria</taxon>
        <taxon>Bacillati</taxon>
        <taxon>Bacillota</taxon>
        <taxon>Bacilli</taxon>
        <taxon>Bacillales</taxon>
        <taxon>Paenibacillaceae</taxon>
        <taxon>Paenibacillus</taxon>
    </lineage>
</organism>
<keyword evidence="3" id="KW-1185">Reference proteome</keyword>
<evidence type="ECO:0000256" key="1">
    <source>
        <dbReference type="SAM" id="Phobius"/>
    </source>
</evidence>
<comment type="caution">
    <text evidence="2">The sequence shown here is derived from an EMBL/GenBank/DDBJ whole genome shotgun (WGS) entry which is preliminary data.</text>
</comment>
<evidence type="ECO:0000313" key="2">
    <source>
        <dbReference type="EMBL" id="MBW7457825.1"/>
    </source>
</evidence>
<dbReference type="Proteomes" id="UP001519887">
    <property type="component" value="Unassembled WGS sequence"/>
</dbReference>
<feature type="transmembrane region" description="Helical" evidence="1">
    <location>
        <begin position="54"/>
        <end position="76"/>
    </location>
</feature>
<sequence length="77" mass="8802">MEKSHQQVHETQAAPEVLYQEGYVDEKLLPIQRIEGGESPKQVKMQNLPVPIRMIGYCFFGILVCMIIMSLVVSLIR</sequence>
<proteinExistence type="predicted"/>
<keyword evidence="1" id="KW-1133">Transmembrane helix</keyword>
<dbReference type="RefSeq" id="WP_210044989.1">
    <property type="nucleotide sequence ID" value="NZ_JBHLVU010000019.1"/>
</dbReference>